<gene>
    <name evidence="1" type="ORF">HZZ13_23210</name>
</gene>
<dbReference type="Proteomes" id="UP000807370">
    <property type="component" value="Unassembled WGS sequence"/>
</dbReference>
<comment type="caution">
    <text evidence="1">The sequence shown here is derived from an EMBL/GenBank/DDBJ whole genome shotgun (WGS) entry which is preliminary data.</text>
</comment>
<name>A0ABS0PUV7_9BRAD</name>
<accession>A0ABS0PUV7</accession>
<proteinExistence type="predicted"/>
<sequence>MLHIDIAERRGQQWSRPAGIACWRRLIQQPQNALIGRCGVLWLGAPIAGLVEAA</sequence>
<reference evidence="1 2" key="1">
    <citation type="submission" date="2020-07" db="EMBL/GenBank/DDBJ databases">
        <title>Bradyrhizobium diversity isolated from nodules of indigenous legumes of Western Australia.</title>
        <authorList>
            <person name="Klepa M.S."/>
        </authorList>
    </citation>
    <scope>NUCLEOTIDE SEQUENCE [LARGE SCALE GENOMIC DNA]</scope>
    <source>
        <strain evidence="1 2">CNPSo 4010</strain>
    </source>
</reference>
<keyword evidence="2" id="KW-1185">Reference proteome</keyword>
<evidence type="ECO:0000313" key="1">
    <source>
        <dbReference type="EMBL" id="MBH5400682.1"/>
    </source>
</evidence>
<organism evidence="1 2">
    <name type="scientific">Bradyrhizobium agreste</name>
    <dbReference type="NCBI Taxonomy" id="2751811"/>
    <lineage>
        <taxon>Bacteria</taxon>
        <taxon>Pseudomonadati</taxon>
        <taxon>Pseudomonadota</taxon>
        <taxon>Alphaproteobacteria</taxon>
        <taxon>Hyphomicrobiales</taxon>
        <taxon>Nitrobacteraceae</taxon>
        <taxon>Bradyrhizobium</taxon>
    </lineage>
</organism>
<evidence type="ECO:0000313" key="2">
    <source>
        <dbReference type="Proteomes" id="UP000807370"/>
    </source>
</evidence>
<protein>
    <submittedName>
        <fullName evidence="1">Uncharacterized protein</fullName>
    </submittedName>
</protein>
<dbReference type="EMBL" id="JACCHP010000016">
    <property type="protein sequence ID" value="MBH5400682.1"/>
    <property type="molecule type" value="Genomic_DNA"/>
</dbReference>